<name>A0A1J1I1V0_9DIPT</name>
<dbReference type="Proteomes" id="UP000183832">
    <property type="component" value="Unassembled WGS sequence"/>
</dbReference>
<accession>A0A1J1I1V0</accession>
<feature type="chain" id="PRO_5012407692" evidence="1">
    <location>
        <begin position="22"/>
        <end position="91"/>
    </location>
</feature>
<organism evidence="2 3">
    <name type="scientific">Clunio marinus</name>
    <dbReference type="NCBI Taxonomy" id="568069"/>
    <lineage>
        <taxon>Eukaryota</taxon>
        <taxon>Metazoa</taxon>
        <taxon>Ecdysozoa</taxon>
        <taxon>Arthropoda</taxon>
        <taxon>Hexapoda</taxon>
        <taxon>Insecta</taxon>
        <taxon>Pterygota</taxon>
        <taxon>Neoptera</taxon>
        <taxon>Endopterygota</taxon>
        <taxon>Diptera</taxon>
        <taxon>Nematocera</taxon>
        <taxon>Chironomoidea</taxon>
        <taxon>Chironomidae</taxon>
        <taxon>Clunio</taxon>
    </lineage>
</organism>
<dbReference type="EMBL" id="CVRI01000038">
    <property type="protein sequence ID" value="CRK94319.1"/>
    <property type="molecule type" value="Genomic_DNA"/>
</dbReference>
<sequence length="91" mass="10865">MMAWVLLFLLTLKFVSIRLQASDIRNTLTKWVEQLLFDQIKNEMLAVKRLLMKALENSLQFFFKIFHKIVFQHELKWKCSIQSSVFRCGLA</sequence>
<gene>
    <name evidence="2" type="ORF">CLUMA_CG007834</name>
</gene>
<evidence type="ECO:0000256" key="1">
    <source>
        <dbReference type="SAM" id="SignalP"/>
    </source>
</evidence>
<keyword evidence="3" id="KW-1185">Reference proteome</keyword>
<keyword evidence="1" id="KW-0732">Signal</keyword>
<evidence type="ECO:0000313" key="2">
    <source>
        <dbReference type="EMBL" id="CRK94319.1"/>
    </source>
</evidence>
<feature type="signal peptide" evidence="1">
    <location>
        <begin position="1"/>
        <end position="21"/>
    </location>
</feature>
<protein>
    <submittedName>
        <fullName evidence="2">CLUMA_CG007834, isoform A</fullName>
    </submittedName>
</protein>
<evidence type="ECO:0000313" key="3">
    <source>
        <dbReference type="Proteomes" id="UP000183832"/>
    </source>
</evidence>
<dbReference type="AlphaFoldDB" id="A0A1J1I1V0"/>
<proteinExistence type="predicted"/>
<reference evidence="2 3" key="1">
    <citation type="submission" date="2015-04" db="EMBL/GenBank/DDBJ databases">
        <authorList>
            <person name="Syromyatnikov M.Y."/>
            <person name="Popov V.N."/>
        </authorList>
    </citation>
    <scope>NUCLEOTIDE SEQUENCE [LARGE SCALE GENOMIC DNA]</scope>
</reference>